<dbReference type="InterPro" id="IPR044974">
    <property type="entry name" value="Disease_R_plants"/>
</dbReference>
<dbReference type="PRINTS" id="PR00364">
    <property type="entry name" value="DISEASERSIST"/>
</dbReference>
<dbReference type="Gene3D" id="1.10.8.430">
    <property type="entry name" value="Helical domain of apoptotic protease-activating factors"/>
    <property type="match status" value="1"/>
</dbReference>
<dbReference type="Gene3D" id="1.10.10.10">
    <property type="entry name" value="Winged helix-like DNA-binding domain superfamily/Winged helix DNA-binding domain"/>
    <property type="match status" value="1"/>
</dbReference>
<dbReference type="InterPro" id="IPR058922">
    <property type="entry name" value="WHD_DRP"/>
</dbReference>
<feature type="domain" description="Disease resistance R13L4/SHOC-2-like LRR" evidence="8">
    <location>
        <begin position="537"/>
        <end position="848"/>
    </location>
</feature>
<proteinExistence type="predicted"/>
<evidence type="ECO:0000259" key="5">
    <source>
        <dbReference type="Pfam" id="PF00931"/>
    </source>
</evidence>
<dbReference type="Gramene" id="C.cajan_36346.t">
    <property type="protein sequence ID" value="C.cajan_36346.t"/>
    <property type="gene ID" value="C.cajan_36346"/>
</dbReference>
<feature type="domain" description="Disease resistance protein winged helix" evidence="7">
    <location>
        <begin position="441"/>
        <end position="512"/>
    </location>
</feature>
<dbReference type="CDD" id="cd14798">
    <property type="entry name" value="RX-CC_like"/>
    <property type="match status" value="1"/>
</dbReference>
<evidence type="ECO:0000256" key="4">
    <source>
        <dbReference type="SAM" id="Coils"/>
    </source>
</evidence>
<dbReference type="Pfam" id="PF23559">
    <property type="entry name" value="WHD_DRP"/>
    <property type="match status" value="1"/>
</dbReference>
<protein>
    <submittedName>
        <fullName evidence="9">Disease resistance protein RPM1</fullName>
    </submittedName>
</protein>
<dbReference type="Gene3D" id="1.20.5.4130">
    <property type="match status" value="1"/>
</dbReference>
<evidence type="ECO:0000313" key="10">
    <source>
        <dbReference type="Proteomes" id="UP000075243"/>
    </source>
</evidence>
<evidence type="ECO:0000259" key="8">
    <source>
        <dbReference type="Pfam" id="PF23598"/>
    </source>
</evidence>
<dbReference type="EMBL" id="KQ484063">
    <property type="protein sequence ID" value="KYP37838.1"/>
    <property type="molecule type" value="Genomic_DNA"/>
</dbReference>
<evidence type="ECO:0000256" key="2">
    <source>
        <dbReference type="ARBA" id="ARBA00022741"/>
    </source>
</evidence>
<dbReference type="Proteomes" id="UP000075243">
    <property type="component" value="Unassembled WGS sequence"/>
</dbReference>
<keyword evidence="2" id="KW-0547">Nucleotide-binding</keyword>
<dbReference type="InterPro" id="IPR036388">
    <property type="entry name" value="WH-like_DNA-bd_sf"/>
</dbReference>
<dbReference type="InterPro" id="IPR002182">
    <property type="entry name" value="NB-ARC"/>
</dbReference>
<dbReference type="InterPro" id="IPR038005">
    <property type="entry name" value="RX-like_CC"/>
</dbReference>
<evidence type="ECO:0000256" key="3">
    <source>
        <dbReference type="ARBA" id="ARBA00022821"/>
    </source>
</evidence>
<dbReference type="STRING" id="3821.A0A151R5G5"/>
<dbReference type="InterPro" id="IPR027417">
    <property type="entry name" value="P-loop_NTPase"/>
</dbReference>
<dbReference type="InterPro" id="IPR055414">
    <property type="entry name" value="LRR_R13L4/SHOC2-like"/>
</dbReference>
<dbReference type="InterPro" id="IPR041118">
    <property type="entry name" value="Rx_N"/>
</dbReference>
<feature type="domain" description="NB-ARC" evidence="5">
    <location>
        <begin position="180"/>
        <end position="352"/>
    </location>
</feature>
<gene>
    <name evidence="9" type="ORF">KK1_040949</name>
</gene>
<accession>A0A151R5G5</accession>
<evidence type="ECO:0000259" key="6">
    <source>
        <dbReference type="Pfam" id="PF18052"/>
    </source>
</evidence>
<dbReference type="PANTHER" id="PTHR23155">
    <property type="entry name" value="DISEASE RESISTANCE PROTEIN RP"/>
    <property type="match status" value="1"/>
</dbReference>
<evidence type="ECO:0000256" key="1">
    <source>
        <dbReference type="ARBA" id="ARBA00022737"/>
    </source>
</evidence>
<dbReference type="OMA" id="TYEDGNH"/>
<organism evidence="9 10">
    <name type="scientific">Cajanus cajan</name>
    <name type="common">Pigeon pea</name>
    <name type="synonym">Cajanus indicus</name>
    <dbReference type="NCBI Taxonomy" id="3821"/>
    <lineage>
        <taxon>Eukaryota</taxon>
        <taxon>Viridiplantae</taxon>
        <taxon>Streptophyta</taxon>
        <taxon>Embryophyta</taxon>
        <taxon>Tracheophyta</taxon>
        <taxon>Spermatophyta</taxon>
        <taxon>Magnoliopsida</taxon>
        <taxon>eudicotyledons</taxon>
        <taxon>Gunneridae</taxon>
        <taxon>Pentapetalae</taxon>
        <taxon>rosids</taxon>
        <taxon>fabids</taxon>
        <taxon>Fabales</taxon>
        <taxon>Fabaceae</taxon>
        <taxon>Papilionoideae</taxon>
        <taxon>50 kb inversion clade</taxon>
        <taxon>NPAAA clade</taxon>
        <taxon>indigoferoid/millettioid clade</taxon>
        <taxon>Phaseoleae</taxon>
        <taxon>Cajanus</taxon>
    </lineage>
</organism>
<reference evidence="9" key="1">
    <citation type="journal article" date="2012" name="Nat. Biotechnol.">
        <title>Draft genome sequence of pigeonpea (Cajanus cajan), an orphan legume crop of resource-poor farmers.</title>
        <authorList>
            <person name="Varshney R.K."/>
            <person name="Chen W."/>
            <person name="Li Y."/>
            <person name="Bharti A.K."/>
            <person name="Saxena R.K."/>
            <person name="Schlueter J.A."/>
            <person name="Donoghue M.T."/>
            <person name="Azam S."/>
            <person name="Fan G."/>
            <person name="Whaley A.M."/>
            <person name="Farmer A.D."/>
            <person name="Sheridan J."/>
            <person name="Iwata A."/>
            <person name="Tuteja R."/>
            <person name="Penmetsa R.V."/>
            <person name="Wu W."/>
            <person name="Upadhyaya H.D."/>
            <person name="Yang S.P."/>
            <person name="Shah T."/>
            <person name="Saxena K.B."/>
            <person name="Michael T."/>
            <person name="McCombie W.R."/>
            <person name="Yang B."/>
            <person name="Zhang G."/>
            <person name="Yang H."/>
            <person name="Wang J."/>
            <person name="Spillane C."/>
            <person name="Cook D.R."/>
            <person name="May G.D."/>
            <person name="Xu X."/>
            <person name="Jackson S.A."/>
        </authorList>
    </citation>
    <scope>NUCLEOTIDE SEQUENCE [LARGE SCALE GENOMIC DNA]</scope>
</reference>
<sequence>MAETAMSLAGQYVLPKFMEVVNMLTGLQKEVEDTKDELESFQDFINDADQVAEAEKDNNRRDRIKKRVKQMREVVFRMEDVIDEYMICEERQLDDHGCATLPCEAVDYIKTLILRLQIAYKIRNVKSLVHGERYGFQSQFPLEPRPNSCRGNQSVTWHKLRMDPLFIREDEVVGFDGPRDMLKNWLIGGRKERTVISVVGMPGLGKTTLAKQVFDNKEVFGRFDCHALITVSQSYTVEGLLRDMLQQFCKEKKENPPHVSTMDRRSLIDEVRNHLHEKRYVILFDDVWNEIFWDDVEVVVIDDKNGSRILITTRYKKVAEFCRRSSFIYVHELQPLIEEKSLELFYKKAFQYDFDGCCPKELVDISVKIVRKCKGLPLAIVAIGGVLSRKEKSATEWNLFSQNLSLELERNSKLTSITKILGLSYDDLSYNLRSCLLYFGMYPQDFEVKFDRLIRQWIAEGFVKLEREKSLEDVAQQYLTELILRSLVQVCSFTIDGKIKGYRTLHLLHEMILGKIKDIRFCRYIGEHDQSVSSGLVRRLTIATCSNDLIGSIESSHTVLDFDDSRLFYVPENLGNLIHLKYLSLKKTWVESLPKSIGKFQNLETLDVRQSLVFEMPKEIGKLRKLRYLLANTISSIQLKDSLGGMTSLQKLSLLSIDDDGVVIIVLAKLRQLRDLRMYKFRGEYGKTLCSSINEMPLFGKLYIYTENENEAIDLHCMLLLSMLRKLYLHGNLGNLPNWIPQLQNLVKLFLVYSNLTNDPLEFLKDLPSLMFLSIGDRAYEGETLPFRYGGFQKLQELELKYLRNLNSIFIDKGALQSLEKLWLTSIPQLKTAPSGIQHLKKLKVLHVLDMPIEFEQHIAPSEGQEHWIIQHVPLVRIWSKFYRKPREITNTSRLSER</sequence>
<dbReference type="GO" id="GO:0098542">
    <property type="term" value="P:defense response to other organism"/>
    <property type="evidence" value="ECO:0007669"/>
    <property type="project" value="TreeGrafter"/>
</dbReference>
<evidence type="ECO:0000259" key="7">
    <source>
        <dbReference type="Pfam" id="PF23559"/>
    </source>
</evidence>
<dbReference type="SUPFAM" id="SSF52540">
    <property type="entry name" value="P-loop containing nucleoside triphosphate hydrolases"/>
    <property type="match status" value="1"/>
</dbReference>
<keyword evidence="4" id="KW-0175">Coiled coil</keyword>
<evidence type="ECO:0000313" key="9">
    <source>
        <dbReference type="EMBL" id="KYP37838.1"/>
    </source>
</evidence>
<dbReference type="Gene3D" id="3.40.50.300">
    <property type="entry name" value="P-loop containing nucleotide triphosphate hydrolases"/>
    <property type="match status" value="1"/>
</dbReference>
<dbReference type="Pfam" id="PF23598">
    <property type="entry name" value="LRR_14"/>
    <property type="match status" value="1"/>
</dbReference>
<keyword evidence="3" id="KW-0611">Plant defense</keyword>
<dbReference type="InterPro" id="IPR042197">
    <property type="entry name" value="Apaf_helical"/>
</dbReference>
<feature type="domain" description="Disease resistance N-terminal" evidence="6">
    <location>
        <begin position="14"/>
        <end position="93"/>
    </location>
</feature>
<dbReference type="FunFam" id="1.10.10.10:FF:000322">
    <property type="entry name" value="Probable disease resistance protein At1g63360"/>
    <property type="match status" value="1"/>
</dbReference>
<dbReference type="FunFam" id="3.40.50.300:FF:001091">
    <property type="entry name" value="Probable disease resistance protein At1g61300"/>
    <property type="match status" value="1"/>
</dbReference>
<dbReference type="Pfam" id="PF00931">
    <property type="entry name" value="NB-ARC"/>
    <property type="match status" value="1"/>
</dbReference>
<dbReference type="PANTHER" id="PTHR23155:SF1052">
    <property type="entry name" value="DISEASE RESISTANCE PROTEIN RPM1"/>
    <property type="match status" value="1"/>
</dbReference>
<dbReference type="SUPFAM" id="SSF52058">
    <property type="entry name" value="L domain-like"/>
    <property type="match status" value="1"/>
</dbReference>
<dbReference type="Pfam" id="PF18052">
    <property type="entry name" value="Rx_N"/>
    <property type="match status" value="1"/>
</dbReference>
<dbReference type="GO" id="GO:0043531">
    <property type="term" value="F:ADP binding"/>
    <property type="evidence" value="ECO:0007669"/>
    <property type="project" value="InterPro"/>
</dbReference>
<keyword evidence="1" id="KW-0677">Repeat</keyword>
<dbReference type="InterPro" id="IPR032675">
    <property type="entry name" value="LRR_dom_sf"/>
</dbReference>
<name>A0A151R5G5_CAJCA</name>
<dbReference type="Gene3D" id="3.80.10.10">
    <property type="entry name" value="Ribonuclease Inhibitor"/>
    <property type="match status" value="1"/>
</dbReference>
<feature type="coiled-coil region" evidence="4">
    <location>
        <begin position="24"/>
        <end position="74"/>
    </location>
</feature>
<keyword evidence="10" id="KW-1185">Reference proteome</keyword>
<dbReference type="AlphaFoldDB" id="A0A151R5G5"/>